<accession>A0A9E7M9X3</accession>
<dbReference type="AlphaFoldDB" id="A0A9E7M9X3"/>
<keyword evidence="4" id="KW-1185">Reference proteome</keyword>
<dbReference type="SUPFAM" id="SSF52540">
    <property type="entry name" value="P-loop containing nucleoside triphosphate hydrolases"/>
    <property type="match status" value="1"/>
</dbReference>
<dbReference type="PANTHER" id="PTHR33295">
    <property type="entry name" value="ATPASE"/>
    <property type="match status" value="1"/>
</dbReference>
<gene>
    <name evidence="3" type="ORF">K1720_00640</name>
</gene>
<name>A0A9E7M9X3_9EURY</name>
<dbReference type="RefSeq" id="WP_251949296.1">
    <property type="nucleotide sequence ID" value="NZ_CP080572.1"/>
</dbReference>
<evidence type="ECO:0000313" key="4">
    <source>
        <dbReference type="Proteomes" id="UP001056425"/>
    </source>
</evidence>
<feature type="domain" description="AAA" evidence="1">
    <location>
        <begin position="45"/>
        <end position="165"/>
    </location>
</feature>
<dbReference type="InterPro" id="IPR041682">
    <property type="entry name" value="AAA_14"/>
</dbReference>
<dbReference type="Pfam" id="PF13173">
    <property type="entry name" value="AAA_14"/>
    <property type="match status" value="1"/>
</dbReference>
<dbReference type="GO" id="GO:0005524">
    <property type="term" value="F:ATP binding"/>
    <property type="evidence" value="ECO:0007669"/>
    <property type="project" value="UniProtKB-KW"/>
</dbReference>
<feature type="domain" description="DUF4143" evidence="2">
    <location>
        <begin position="219"/>
        <end position="371"/>
    </location>
</feature>
<organism evidence="3 4">
    <name type="scientific">Thermococcus argininiproducens</name>
    <dbReference type="NCBI Taxonomy" id="2866384"/>
    <lineage>
        <taxon>Archaea</taxon>
        <taxon>Methanobacteriati</taxon>
        <taxon>Methanobacteriota</taxon>
        <taxon>Thermococci</taxon>
        <taxon>Thermococcales</taxon>
        <taxon>Thermococcaceae</taxon>
        <taxon>Thermococcus</taxon>
    </lineage>
</organism>
<dbReference type="InterPro" id="IPR025420">
    <property type="entry name" value="DUF4143"/>
</dbReference>
<sequence length="424" mass="50562">MLSVEELKRIIITQREEMDEFLNRERLIEREVDEKRLLKFLQYPNILAILGVRRSGKSVLSWLLMRGKRFGYINFFDERLLGFSPEDFEKLVQAFHELYGDLDYFVFDEIQSVQGWERFLSRVRTSKRVIITGSSSNLLSGELSTVLTGRYVSFELYPFSFKEFLEFRGIKLEKNWMYSTKETAKVKKALEEYIKVGGFPEALKFGRIYLQTIYRDIVEKDVLFRYKIRDIQALRELAKYLVSNFSKEITYGKLKNLINIKDVHTVKNYVEYLERAYLIFQVRRFSFKLKSQMLSPRKVYAVDTGLINTVSFKFSENIGRLMENLVFLELLRRRSYKFSDDEIYYWKDAKGEVDFVVKNKNKVTQLIQVTYELNKENFEREVASLLKASKELKCKELLLITWDQEDTTKEGVKIMPLWKWLLQP</sequence>
<dbReference type="KEGG" id="thei:K1720_00640"/>
<proteinExistence type="predicted"/>
<keyword evidence="3" id="KW-0547">Nucleotide-binding</keyword>
<evidence type="ECO:0000259" key="2">
    <source>
        <dbReference type="Pfam" id="PF13635"/>
    </source>
</evidence>
<evidence type="ECO:0000259" key="1">
    <source>
        <dbReference type="Pfam" id="PF13173"/>
    </source>
</evidence>
<protein>
    <submittedName>
        <fullName evidence="3">ATP-binding protein</fullName>
    </submittedName>
</protein>
<dbReference type="InterPro" id="IPR027417">
    <property type="entry name" value="P-loop_NTPase"/>
</dbReference>
<dbReference type="Proteomes" id="UP001056425">
    <property type="component" value="Chromosome"/>
</dbReference>
<dbReference type="PANTHER" id="PTHR33295:SF19">
    <property type="entry name" value="ARCHAEAL ATPASE"/>
    <property type="match status" value="1"/>
</dbReference>
<evidence type="ECO:0000313" key="3">
    <source>
        <dbReference type="EMBL" id="USH00031.1"/>
    </source>
</evidence>
<keyword evidence="3" id="KW-0067">ATP-binding</keyword>
<dbReference type="EMBL" id="CP080572">
    <property type="protein sequence ID" value="USH00031.1"/>
    <property type="molecule type" value="Genomic_DNA"/>
</dbReference>
<reference evidence="3 4" key="1">
    <citation type="submission" date="2021-08" db="EMBL/GenBank/DDBJ databases">
        <title>Thermococcus onnuriiensis IOH2.</title>
        <authorList>
            <person name="Park Y.-J."/>
        </authorList>
    </citation>
    <scope>NUCLEOTIDE SEQUENCE [LARGE SCALE GENOMIC DNA]</scope>
    <source>
        <strain evidence="3 4">IOH2</strain>
    </source>
</reference>
<dbReference type="GeneID" id="72776805"/>
<dbReference type="Pfam" id="PF13635">
    <property type="entry name" value="DUF4143"/>
    <property type="match status" value="1"/>
</dbReference>